<evidence type="ECO:0000256" key="3">
    <source>
        <dbReference type="ARBA" id="ARBA00008234"/>
    </source>
</evidence>
<feature type="transmembrane region" description="Helical" evidence="10">
    <location>
        <begin position="45"/>
        <end position="66"/>
    </location>
</feature>
<evidence type="ECO:0000259" key="11">
    <source>
        <dbReference type="Pfam" id="PF00149"/>
    </source>
</evidence>
<keyword evidence="13" id="KW-1185">Reference proteome</keyword>
<dbReference type="InterPro" id="IPR029052">
    <property type="entry name" value="Metallo-depent_PP-like"/>
</dbReference>
<dbReference type="AlphaFoldDB" id="A0A6P7U8I4"/>
<dbReference type="GO" id="GO:0008081">
    <property type="term" value="F:phosphoric diester hydrolase activity"/>
    <property type="evidence" value="ECO:0007669"/>
    <property type="project" value="TreeGrafter"/>
</dbReference>
<dbReference type="SUPFAM" id="SSF56300">
    <property type="entry name" value="Metallo-dependent phosphatases"/>
    <property type="match status" value="1"/>
</dbReference>
<feature type="domain" description="Calcineurin-like phosphoesterase" evidence="11">
    <location>
        <begin position="82"/>
        <end position="335"/>
    </location>
</feature>
<reference evidence="14" key="1">
    <citation type="submission" date="2025-08" db="UniProtKB">
        <authorList>
            <consortium name="RefSeq"/>
        </authorList>
    </citation>
    <scope>IDENTIFICATION</scope>
</reference>
<comment type="cofactor">
    <cofactor evidence="1">
        <name>Zn(2+)</name>
        <dbReference type="ChEBI" id="CHEBI:29105"/>
    </cofactor>
</comment>
<dbReference type="GO" id="GO:0005615">
    <property type="term" value="C:extracellular space"/>
    <property type="evidence" value="ECO:0007669"/>
    <property type="project" value="TreeGrafter"/>
</dbReference>
<evidence type="ECO:0000256" key="1">
    <source>
        <dbReference type="ARBA" id="ARBA00001947"/>
    </source>
</evidence>
<evidence type="ECO:0000313" key="13">
    <source>
        <dbReference type="Proteomes" id="UP000515154"/>
    </source>
</evidence>
<evidence type="ECO:0000256" key="8">
    <source>
        <dbReference type="ARBA" id="ARBA00022833"/>
    </source>
</evidence>
<sequence length="512" mass="59096">MRDCRKEDVCSQYLTFVAKSLVKTVLIKMTENSLSGVRIRTFHPYVNAGALQALFLVLLLQLSLFVSETHAKPESDAATGYFWHITDLHYDFTYNELEIPYSCNAINKNYGKFGDYSCDAPAILIESIIKEMKTINSHVDFIVWTGDTVLHPRMNENLVLNKSKNLEIIKNCTDILKAHFPQIPLASSLGNHDLFPDAQCPIATDVPNLYFKKLAEEWLTADLIETFSKNGYYFMATKDPDLYIVNLNTLLYYNRNKLIKPNQNPDPNGQFTWLQNVLEKVRKEKKKVFVIGHIPPGLLRSGKTWLYKEYNEKLTKILQNYSDVIIAGFFGHEHEDSFKVIHRPTKDLRKNNGVPIFVAPALTPWVYDYNRNPAVRLVRYNVTSKQLLQITQYYVNLPKANEKGQVLLELEYVMPESYDLDDLSAAALVKLRNRMQTDDKLFKQYLQNMYVNTKTGPKIQFSKDLQTRVLCAINCYDENSYEMCISSGAISYHSLALINNFFLLVIYFRDLV</sequence>
<evidence type="ECO:0000256" key="4">
    <source>
        <dbReference type="ARBA" id="ARBA00022525"/>
    </source>
</evidence>
<dbReference type="InterPro" id="IPR041805">
    <property type="entry name" value="ASMase/PPN1_MPP"/>
</dbReference>
<keyword evidence="10" id="KW-1133">Transmembrane helix</keyword>
<evidence type="ECO:0000256" key="6">
    <source>
        <dbReference type="ARBA" id="ARBA00022729"/>
    </source>
</evidence>
<keyword evidence="4" id="KW-0964">Secreted</keyword>
<comment type="similarity">
    <text evidence="3">Belongs to the acid sphingomyelinase family.</text>
</comment>
<dbReference type="GO" id="GO:0046872">
    <property type="term" value="F:metal ion binding"/>
    <property type="evidence" value="ECO:0007669"/>
    <property type="project" value="UniProtKB-KW"/>
</dbReference>
<keyword evidence="10" id="KW-0812">Transmembrane</keyword>
<dbReference type="PANTHER" id="PTHR10340:SF57">
    <property type="entry name" value="METALLOPHOS DOMAIN-CONTAINING PROTEIN"/>
    <property type="match status" value="1"/>
</dbReference>
<dbReference type="PANTHER" id="PTHR10340">
    <property type="entry name" value="SPHINGOMYELIN PHOSPHODIESTERASE"/>
    <property type="match status" value="1"/>
</dbReference>
<evidence type="ECO:0000256" key="7">
    <source>
        <dbReference type="ARBA" id="ARBA00022801"/>
    </source>
</evidence>
<keyword evidence="6" id="KW-0732">Signal</keyword>
<feature type="domain" description="Sphingomyelin phosphodiesterase C-terminal" evidence="12">
    <location>
        <begin position="356"/>
        <end position="488"/>
    </location>
</feature>
<protein>
    <submittedName>
        <fullName evidence="14">Acid sphingomyelinase-like phosphodiesterase 3a</fullName>
    </submittedName>
</protein>
<dbReference type="InterPro" id="IPR045473">
    <property type="entry name" value="ASM_C"/>
</dbReference>
<name>A0A6P7U8I4_9MOLL</name>
<proteinExistence type="inferred from homology"/>
<keyword evidence="7" id="KW-0378">Hydrolase</keyword>
<dbReference type="Pfam" id="PF19272">
    <property type="entry name" value="ASMase_C"/>
    <property type="match status" value="1"/>
</dbReference>
<dbReference type="KEGG" id="osn:115231396"/>
<dbReference type="Proteomes" id="UP000515154">
    <property type="component" value="Linkage group LG2"/>
</dbReference>
<dbReference type="Pfam" id="PF00149">
    <property type="entry name" value="Metallophos"/>
    <property type="match status" value="1"/>
</dbReference>
<keyword evidence="9" id="KW-0325">Glycoprotein</keyword>
<dbReference type="InterPro" id="IPR004843">
    <property type="entry name" value="Calcineurin-like_PHP"/>
</dbReference>
<dbReference type="CDD" id="cd00842">
    <property type="entry name" value="MPP_ASMase"/>
    <property type="match status" value="1"/>
</dbReference>
<dbReference type="Gene3D" id="3.60.21.10">
    <property type="match status" value="1"/>
</dbReference>
<evidence type="ECO:0000313" key="14">
    <source>
        <dbReference type="RefSeq" id="XP_029657296.2"/>
    </source>
</evidence>
<gene>
    <name evidence="14" type="primary">LOC115231396</name>
</gene>
<keyword evidence="5" id="KW-0479">Metal-binding</keyword>
<evidence type="ECO:0000256" key="9">
    <source>
        <dbReference type="ARBA" id="ARBA00023180"/>
    </source>
</evidence>
<comment type="subcellular location">
    <subcellularLocation>
        <location evidence="2">Secreted</location>
    </subcellularLocation>
</comment>
<evidence type="ECO:0000256" key="2">
    <source>
        <dbReference type="ARBA" id="ARBA00004613"/>
    </source>
</evidence>
<keyword evidence="10" id="KW-0472">Membrane</keyword>
<evidence type="ECO:0000256" key="5">
    <source>
        <dbReference type="ARBA" id="ARBA00022723"/>
    </source>
</evidence>
<evidence type="ECO:0000259" key="12">
    <source>
        <dbReference type="Pfam" id="PF19272"/>
    </source>
</evidence>
<keyword evidence="8" id="KW-0862">Zinc</keyword>
<organism evidence="13 14">
    <name type="scientific">Octopus sinensis</name>
    <name type="common">East Asian common octopus</name>
    <dbReference type="NCBI Taxonomy" id="2607531"/>
    <lineage>
        <taxon>Eukaryota</taxon>
        <taxon>Metazoa</taxon>
        <taxon>Spiralia</taxon>
        <taxon>Lophotrochozoa</taxon>
        <taxon>Mollusca</taxon>
        <taxon>Cephalopoda</taxon>
        <taxon>Coleoidea</taxon>
        <taxon>Octopodiformes</taxon>
        <taxon>Octopoda</taxon>
        <taxon>Incirrata</taxon>
        <taxon>Octopodidae</taxon>
        <taxon>Octopus</taxon>
    </lineage>
</organism>
<accession>A0A6P7U8I4</accession>
<evidence type="ECO:0000256" key="10">
    <source>
        <dbReference type="SAM" id="Phobius"/>
    </source>
</evidence>
<dbReference type="RefSeq" id="XP_029657296.2">
    <property type="nucleotide sequence ID" value="XM_029801436.2"/>
</dbReference>